<dbReference type="PANTHER" id="PTHR30399">
    <property type="entry name" value="UNCHARACTERIZED PROTEIN YGJP"/>
    <property type="match status" value="1"/>
</dbReference>
<dbReference type="Pfam" id="PF01863">
    <property type="entry name" value="YgjP-like"/>
    <property type="match status" value="1"/>
</dbReference>
<feature type="domain" description="YgjP-like metallopeptidase" evidence="1">
    <location>
        <begin position="80"/>
        <end position="291"/>
    </location>
</feature>
<dbReference type="AlphaFoldDB" id="A0A433SCB6"/>
<dbReference type="PANTHER" id="PTHR30399:SF1">
    <property type="entry name" value="UTP PYROPHOSPHATASE"/>
    <property type="match status" value="1"/>
</dbReference>
<keyword evidence="3" id="KW-1185">Reference proteome</keyword>
<reference evidence="2 3" key="1">
    <citation type="submission" date="2018-01" db="EMBL/GenBank/DDBJ databases">
        <title>Saezia sanguinis gen. nov., sp. nov., in the order Burkholderiales isolated from human blood.</title>
        <authorList>
            <person name="Medina-Pascual M.J."/>
            <person name="Valdezate S."/>
            <person name="Monzon S."/>
            <person name="Cuesta I."/>
            <person name="Carrasco G."/>
            <person name="Villalon P."/>
            <person name="Saez-Nieto J.A."/>
        </authorList>
    </citation>
    <scope>NUCLEOTIDE SEQUENCE [LARGE SCALE GENOMIC DNA]</scope>
    <source>
        <strain evidence="2 3">CNM695-12</strain>
    </source>
</reference>
<name>A0A433SCB6_9BURK</name>
<comment type="caution">
    <text evidence="2">The sequence shown here is derived from an EMBL/GenBank/DDBJ whole genome shotgun (WGS) entry which is preliminary data.</text>
</comment>
<evidence type="ECO:0000313" key="3">
    <source>
        <dbReference type="Proteomes" id="UP000286947"/>
    </source>
</evidence>
<accession>A0A433SCB6</accession>
<evidence type="ECO:0000313" key="2">
    <source>
        <dbReference type="EMBL" id="RUS66398.1"/>
    </source>
</evidence>
<proteinExistence type="predicted"/>
<organism evidence="2 3">
    <name type="scientific">Saezia sanguinis</name>
    <dbReference type="NCBI Taxonomy" id="1965230"/>
    <lineage>
        <taxon>Bacteria</taxon>
        <taxon>Pseudomonadati</taxon>
        <taxon>Pseudomonadota</taxon>
        <taxon>Betaproteobacteria</taxon>
        <taxon>Burkholderiales</taxon>
        <taxon>Saeziaceae</taxon>
        <taxon>Saezia</taxon>
    </lineage>
</organism>
<dbReference type="CDD" id="cd07344">
    <property type="entry name" value="M48_yhfN_like"/>
    <property type="match status" value="1"/>
</dbReference>
<evidence type="ECO:0000259" key="1">
    <source>
        <dbReference type="Pfam" id="PF01863"/>
    </source>
</evidence>
<protein>
    <recommendedName>
        <fullName evidence="1">YgjP-like metallopeptidase domain-containing protein</fullName>
    </recommendedName>
</protein>
<dbReference type="EMBL" id="PQSP01000005">
    <property type="protein sequence ID" value="RUS66398.1"/>
    <property type="molecule type" value="Genomic_DNA"/>
</dbReference>
<dbReference type="Gene3D" id="3.30.2010.10">
    <property type="entry name" value="Metalloproteases ('zincins'), catalytic domain"/>
    <property type="match status" value="1"/>
</dbReference>
<dbReference type="Proteomes" id="UP000286947">
    <property type="component" value="Unassembled WGS sequence"/>
</dbReference>
<dbReference type="InterPro" id="IPR002725">
    <property type="entry name" value="YgjP-like_metallopeptidase"/>
</dbReference>
<gene>
    <name evidence="2" type="ORF">CUZ56_02124</name>
</gene>
<sequence length="297" mass="34961">MKLPVHDENLFQLSLFDQDEHGAPPQESHQLQSLAKQAMPFVKELSSVGGMPIYLNPRANRHIYLDQCCIAYELQYKRRRNMALHVSAEGVSVSVPRWVGQQEIEQFLKEKSRWLLRKLKEQQDRHHREDALRIRWEDGGELTYLGQKTVLRLQPESQDICLKDEGLGRVLCVGGGDYHSDPTKLRETVQQWMKQQAMQLFEKRCAYYADIMKVCPQQIRLTSAATRWGSATTQGVIRLHWRLIEMPPELIDYVVVHELAHLHEMNHSLRFWNWVAQVLPDYKEQRKLLKNRVMLTW</sequence>
<dbReference type="InterPro" id="IPR053136">
    <property type="entry name" value="UTP_pyrophosphatase-like"/>
</dbReference>